<evidence type="ECO:0000313" key="1">
    <source>
        <dbReference type="EMBL" id="BBM82748.1"/>
    </source>
</evidence>
<sequence>MDDNKYELFFLSDLRKKSRYSKRYERDFQLVLDYIFTRIDSIAENSTSQFNKFIQILRRFIPKFLLVTILNRLRYDSIVGIKKDDDGKHVYCMISFQKHPARSMIGMFDIYVNPKDRGRHLKKFNAMAEMIDTLCKRYRKNGYVYLQCGNNDTTRSILRIFKKMCKRQYPDIGVDVELSRILLV</sequence>
<keyword evidence="2" id="KW-1185">Reference proteome</keyword>
<name>A0A5S9F1T1_UABAM</name>
<proteinExistence type="predicted"/>
<reference evidence="1 2" key="1">
    <citation type="submission" date="2019-08" db="EMBL/GenBank/DDBJ databases">
        <title>Complete genome sequence of Candidatus Uab amorphum.</title>
        <authorList>
            <person name="Shiratori T."/>
            <person name="Suzuki S."/>
            <person name="Kakizawa Y."/>
            <person name="Ishida K."/>
        </authorList>
    </citation>
    <scope>NUCLEOTIDE SEQUENCE [LARGE SCALE GENOMIC DNA]</scope>
    <source>
        <strain evidence="1 2">SRT547</strain>
    </source>
</reference>
<organism evidence="1 2">
    <name type="scientific">Uabimicrobium amorphum</name>
    <dbReference type="NCBI Taxonomy" id="2596890"/>
    <lineage>
        <taxon>Bacteria</taxon>
        <taxon>Pseudomonadati</taxon>
        <taxon>Planctomycetota</taxon>
        <taxon>Candidatus Uabimicrobiia</taxon>
        <taxon>Candidatus Uabimicrobiales</taxon>
        <taxon>Candidatus Uabimicrobiaceae</taxon>
        <taxon>Candidatus Uabimicrobium</taxon>
    </lineage>
</organism>
<protein>
    <recommendedName>
        <fullName evidence="3">N-acetyltransferase domain-containing protein</fullName>
    </recommendedName>
</protein>
<evidence type="ECO:0008006" key="3">
    <source>
        <dbReference type="Google" id="ProtNLM"/>
    </source>
</evidence>
<evidence type="ECO:0000313" key="2">
    <source>
        <dbReference type="Proteomes" id="UP000326354"/>
    </source>
</evidence>
<dbReference type="AlphaFoldDB" id="A0A5S9F1T1"/>
<dbReference type="Proteomes" id="UP000326354">
    <property type="component" value="Chromosome"/>
</dbReference>
<accession>A0A5S9F1T1</accession>
<gene>
    <name evidence="1" type="ORF">UABAM_01091</name>
</gene>
<dbReference type="EMBL" id="AP019860">
    <property type="protein sequence ID" value="BBM82748.1"/>
    <property type="molecule type" value="Genomic_DNA"/>
</dbReference>
<dbReference type="KEGG" id="uam:UABAM_01091"/>
<dbReference type="RefSeq" id="WP_151966981.1">
    <property type="nucleotide sequence ID" value="NZ_AP019860.1"/>
</dbReference>